<feature type="transmembrane region" description="Helical" evidence="1">
    <location>
        <begin position="12"/>
        <end position="28"/>
    </location>
</feature>
<organism evidence="2 3">
    <name type="scientific">Streptococcus acidominimus</name>
    <dbReference type="NCBI Taxonomy" id="1326"/>
    <lineage>
        <taxon>Bacteria</taxon>
        <taxon>Bacillati</taxon>
        <taxon>Bacillota</taxon>
        <taxon>Bacilli</taxon>
        <taxon>Lactobacillales</taxon>
        <taxon>Streptococcaceae</taxon>
        <taxon>Streptococcus</taxon>
    </lineage>
</organism>
<sequence length="220" mass="24131">MNSKTIHLNQIIIYMIGIVIVSLGITFNTKTALGVSPVISLAFNAAKIFHVSIGLATFLYYVFLIAIQFLLLRKNFQRVQLLQIFASFLTSFFIQGFDYLLPVPQSLLTRLIWLVTGIVLTGLGASITVNMKLIPNPADALADTIGFVLNKSFGFGKNVLDFTCTFLALALSFSFGQGMLGVGIGTIIAMIFTGRVVALCNPFSEKLYNRYVLKSQQIIG</sequence>
<dbReference type="InterPro" id="IPR038750">
    <property type="entry name" value="YczE/YyaS-like"/>
</dbReference>
<gene>
    <name evidence="2" type="ORF">SAMEA4504048_00946</name>
</gene>
<dbReference type="KEGG" id="saco:SAME_00946"/>
<accession>A0A239WZ57</accession>
<feature type="transmembrane region" description="Helical" evidence="1">
    <location>
        <begin position="159"/>
        <end position="176"/>
    </location>
</feature>
<proteinExistence type="predicted"/>
<feature type="transmembrane region" description="Helical" evidence="1">
    <location>
        <begin position="107"/>
        <end position="129"/>
    </location>
</feature>
<evidence type="ECO:0000256" key="1">
    <source>
        <dbReference type="SAM" id="Phobius"/>
    </source>
</evidence>
<dbReference type="Pfam" id="PF19700">
    <property type="entry name" value="DUF6198"/>
    <property type="match status" value="1"/>
</dbReference>
<dbReference type="RefSeq" id="WP_095122364.1">
    <property type="nucleotide sequence ID" value="NZ_LT906454.1"/>
</dbReference>
<name>A0A239WZ57_STRAI</name>
<keyword evidence="1" id="KW-0472">Membrane</keyword>
<protein>
    <submittedName>
        <fullName evidence="2">Membrane protein</fullName>
    </submittedName>
</protein>
<evidence type="ECO:0000313" key="3">
    <source>
        <dbReference type="Proteomes" id="UP000215144"/>
    </source>
</evidence>
<dbReference type="Proteomes" id="UP000215144">
    <property type="component" value="Chromosome 1"/>
</dbReference>
<feature type="transmembrane region" description="Helical" evidence="1">
    <location>
        <begin position="48"/>
        <end position="72"/>
    </location>
</feature>
<dbReference type="PANTHER" id="PTHR40078:SF1">
    <property type="entry name" value="INTEGRAL MEMBRANE PROTEIN"/>
    <property type="match status" value="1"/>
</dbReference>
<dbReference type="PANTHER" id="PTHR40078">
    <property type="entry name" value="INTEGRAL MEMBRANE PROTEIN-RELATED"/>
    <property type="match status" value="1"/>
</dbReference>
<feature type="transmembrane region" description="Helical" evidence="1">
    <location>
        <begin position="84"/>
        <end position="101"/>
    </location>
</feature>
<keyword evidence="1" id="KW-1133">Transmembrane helix</keyword>
<keyword evidence="1" id="KW-0812">Transmembrane</keyword>
<reference evidence="2 3" key="1">
    <citation type="submission" date="2017-06" db="EMBL/GenBank/DDBJ databases">
        <authorList>
            <consortium name="Pathogen Informatics"/>
        </authorList>
    </citation>
    <scope>NUCLEOTIDE SEQUENCE [LARGE SCALE GENOMIC DNA]</scope>
    <source>
        <strain evidence="2 3">NCTC11291</strain>
    </source>
</reference>
<feature type="transmembrane region" description="Helical" evidence="1">
    <location>
        <begin position="182"/>
        <end position="200"/>
    </location>
</feature>
<dbReference type="AlphaFoldDB" id="A0A239WZ57"/>
<dbReference type="EMBL" id="LT906454">
    <property type="protein sequence ID" value="SNV39243.1"/>
    <property type="molecule type" value="Genomic_DNA"/>
</dbReference>
<evidence type="ECO:0000313" key="2">
    <source>
        <dbReference type="EMBL" id="SNV39243.1"/>
    </source>
</evidence>
<dbReference type="OrthoDB" id="307317at2"/>